<feature type="domain" description="PilZ" evidence="2">
    <location>
        <begin position="69"/>
        <end position="166"/>
    </location>
</feature>
<dbReference type="GO" id="GO:0035438">
    <property type="term" value="F:cyclic-di-GMP binding"/>
    <property type="evidence" value="ECO:0007669"/>
    <property type="project" value="InterPro"/>
</dbReference>
<feature type="region of interest" description="Disordered" evidence="1">
    <location>
        <begin position="1"/>
        <end position="74"/>
    </location>
</feature>
<feature type="compositionally biased region" description="Polar residues" evidence="1">
    <location>
        <begin position="1"/>
        <end position="18"/>
    </location>
</feature>
<dbReference type="Gene3D" id="2.40.10.220">
    <property type="entry name" value="predicted glycosyltransferase like domains"/>
    <property type="match status" value="1"/>
</dbReference>
<accession>Q093T9</accession>
<dbReference type="PATRIC" id="fig|378806.16.peg.6130"/>
<evidence type="ECO:0000313" key="4">
    <source>
        <dbReference type="Proteomes" id="UP000032702"/>
    </source>
</evidence>
<dbReference type="NCBIfam" id="TIGR02266">
    <property type="entry name" value="gmx_TIGR02266"/>
    <property type="match status" value="1"/>
</dbReference>
<dbReference type="Proteomes" id="UP000032702">
    <property type="component" value="Unassembled WGS sequence"/>
</dbReference>
<protein>
    <submittedName>
        <fullName evidence="3">Type IV pilus assembly protein PilZ</fullName>
    </submittedName>
</protein>
<dbReference type="InterPro" id="IPR009875">
    <property type="entry name" value="PilZ_domain"/>
</dbReference>
<evidence type="ECO:0000313" key="3">
    <source>
        <dbReference type="EMBL" id="EAU66958.1"/>
    </source>
</evidence>
<dbReference type="SUPFAM" id="SSF141371">
    <property type="entry name" value="PilZ domain-like"/>
    <property type="match status" value="1"/>
</dbReference>
<dbReference type="EMBL" id="AAMD01000043">
    <property type="protein sequence ID" value="EAU66958.1"/>
    <property type="molecule type" value="Genomic_DNA"/>
</dbReference>
<dbReference type="InterPro" id="IPR011752">
    <property type="entry name" value="PilV_Myxo-type"/>
</dbReference>
<reference evidence="3 4" key="1">
    <citation type="submission" date="2006-04" db="EMBL/GenBank/DDBJ databases">
        <authorList>
            <person name="Nierman W.C."/>
        </authorList>
    </citation>
    <scope>NUCLEOTIDE SEQUENCE [LARGE SCALE GENOMIC DNA]</scope>
    <source>
        <strain evidence="3 4">DW4/3-1</strain>
    </source>
</reference>
<name>Q093T9_STIAD</name>
<proteinExistence type="predicted"/>
<comment type="caution">
    <text evidence="3">The sequence shown here is derived from an EMBL/GenBank/DDBJ whole genome shotgun (WGS) entry which is preliminary data.</text>
</comment>
<sequence length="189" mass="20840">MARASPSSKPGTPNSGRKTSAEPPSASAPTAMSTARRRSSARTREDGTCCMGSPILRGRMPEQKTGPEHRQHTRAPIELKVDYKKLNSFFADYTKNISKGGTFIKTKKPLPIGTRFLFKLTVPQREAPFELLGEVVWSKGDGDEPGMGIRFIYSNDAQRTEFEAVVEKLMADSLGTDLTEKLLKKPLHS</sequence>
<dbReference type="AlphaFoldDB" id="Q093T9"/>
<organism evidence="3 4">
    <name type="scientific">Stigmatella aurantiaca (strain DW4/3-1)</name>
    <dbReference type="NCBI Taxonomy" id="378806"/>
    <lineage>
        <taxon>Bacteria</taxon>
        <taxon>Pseudomonadati</taxon>
        <taxon>Myxococcota</taxon>
        <taxon>Myxococcia</taxon>
        <taxon>Myxococcales</taxon>
        <taxon>Cystobacterineae</taxon>
        <taxon>Archangiaceae</taxon>
        <taxon>Stigmatella</taxon>
    </lineage>
</organism>
<feature type="compositionally biased region" description="Low complexity" evidence="1">
    <location>
        <begin position="21"/>
        <end position="34"/>
    </location>
</feature>
<evidence type="ECO:0000259" key="2">
    <source>
        <dbReference type="Pfam" id="PF07238"/>
    </source>
</evidence>
<dbReference type="Pfam" id="PF07238">
    <property type="entry name" value="PilZ"/>
    <property type="match status" value="1"/>
</dbReference>
<feature type="compositionally biased region" description="Basic and acidic residues" evidence="1">
    <location>
        <begin position="59"/>
        <end position="74"/>
    </location>
</feature>
<gene>
    <name evidence="3" type="ORF">STIAU_4601</name>
</gene>
<evidence type="ECO:0000256" key="1">
    <source>
        <dbReference type="SAM" id="MobiDB-lite"/>
    </source>
</evidence>